<evidence type="ECO:0000256" key="1">
    <source>
        <dbReference type="ARBA" id="ARBA00022679"/>
    </source>
</evidence>
<dbReference type="FunCoup" id="W2RLU8">
    <property type="interactions" value="1062"/>
</dbReference>
<gene>
    <name evidence="11" type="ORF">HMPREF1541_08987</name>
</gene>
<comment type="caution">
    <text evidence="9">Lacks conserved residue(s) required for the propagation of feature annotation.</text>
</comment>
<dbReference type="EMBL" id="KB822725">
    <property type="protein sequence ID" value="ETN36709.1"/>
    <property type="molecule type" value="Genomic_DNA"/>
</dbReference>
<feature type="binding site" evidence="9">
    <location>
        <position position="325"/>
    </location>
    <ligand>
        <name>K(+)</name>
        <dbReference type="ChEBI" id="CHEBI:29103"/>
    </ligand>
</feature>
<dbReference type="GO" id="GO:0005524">
    <property type="term" value="F:ATP binding"/>
    <property type="evidence" value="ECO:0007669"/>
    <property type="project" value="UniProtKB-UniRule"/>
</dbReference>
<dbReference type="Gene3D" id="3.40.1190.20">
    <property type="match status" value="1"/>
</dbReference>
<dbReference type="GO" id="GO:0046872">
    <property type="term" value="F:metal ion binding"/>
    <property type="evidence" value="ECO:0007669"/>
    <property type="project" value="UniProtKB-KW"/>
</dbReference>
<dbReference type="InterPro" id="IPR011611">
    <property type="entry name" value="PfkB_dom"/>
</dbReference>
<evidence type="ECO:0000256" key="8">
    <source>
        <dbReference type="ARBA" id="ARBA00023277"/>
    </source>
</evidence>
<evidence type="ECO:0000313" key="12">
    <source>
        <dbReference type="Proteomes" id="UP000030752"/>
    </source>
</evidence>
<keyword evidence="8 9" id="KW-0119">Carbohydrate metabolism</keyword>
<dbReference type="AlphaFoldDB" id="W2RLU8"/>
<feature type="domain" description="Carbohydrate kinase PfkB" evidence="10">
    <location>
        <begin position="7"/>
        <end position="333"/>
    </location>
</feature>
<dbReference type="InParanoid" id="W2RLU8"/>
<dbReference type="RefSeq" id="XP_008721527.1">
    <property type="nucleotide sequence ID" value="XM_008723305.1"/>
</dbReference>
<keyword evidence="12" id="KW-1185">Reference proteome</keyword>
<feature type="binding site" evidence="9">
    <location>
        <begin position="42"/>
        <end position="46"/>
    </location>
    <ligand>
        <name>substrate</name>
    </ligand>
</feature>
<evidence type="ECO:0000259" key="10">
    <source>
        <dbReference type="Pfam" id="PF00294"/>
    </source>
</evidence>
<evidence type="ECO:0000256" key="5">
    <source>
        <dbReference type="ARBA" id="ARBA00022840"/>
    </source>
</evidence>
<evidence type="ECO:0000313" key="11">
    <source>
        <dbReference type="EMBL" id="ETN36709.1"/>
    </source>
</evidence>
<organism evidence="11 12">
    <name type="scientific">Cyphellophora europaea (strain CBS 101466)</name>
    <name type="common">Phialophora europaea</name>
    <dbReference type="NCBI Taxonomy" id="1220924"/>
    <lineage>
        <taxon>Eukaryota</taxon>
        <taxon>Fungi</taxon>
        <taxon>Dikarya</taxon>
        <taxon>Ascomycota</taxon>
        <taxon>Pezizomycotina</taxon>
        <taxon>Eurotiomycetes</taxon>
        <taxon>Chaetothyriomycetidae</taxon>
        <taxon>Chaetothyriales</taxon>
        <taxon>Cyphellophoraceae</taxon>
        <taxon>Cyphellophora</taxon>
    </lineage>
</organism>
<feature type="binding site" evidence="9">
    <location>
        <position position="327"/>
    </location>
    <ligand>
        <name>K(+)</name>
        <dbReference type="ChEBI" id="CHEBI:29103"/>
    </ligand>
</feature>
<feature type="binding site" evidence="9">
    <location>
        <position position="277"/>
    </location>
    <ligand>
        <name>K(+)</name>
        <dbReference type="ChEBI" id="CHEBI:29103"/>
    </ligand>
</feature>
<feature type="binding site" evidence="9">
    <location>
        <position position="322"/>
    </location>
    <ligand>
        <name>K(+)</name>
        <dbReference type="ChEBI" id="CHEBI:29103"/>
    </ligand>
</feature>
<dbReference type="InterPro" id="IPR029056">
    <property type="entry name" value="Ribokinase-like"/>
</dbReference>
<feature type="binding site" evidence="9">
    <location>
        <position position="155"/>
    </location>
    <ligand>
        <name>substrate</name>
    </ligand>
</feature>
<keyword evidence="7 9" id="KW-0630">Potassium</keyword>
<dbReference type="VEuPathDB" id="FungiDB:HMPREF1541_08987"/>
<comment type="subcellular location">
    <subcellularLocation>
        <location evidence="9">Cytoplasm</location>
    </subcellularLocation>
    <subcellularLocation>
        <location evidence="9">Nucleus</location>
    </subcellularLocation>
</comment>
<keyword evidence="4 9" id="KW-0418">Kinase</keyword>
<evidence type="ECO:0000256" key="7">
    <source>
        <dbReference type="ARBA" id="ARBA00022958"/>
    </source>
</evidence>
<dbReference type="Pfam" id="PF00294">
    <property type="entry name" value="PfkB"/>
    <property type="match status" value="1"/>
</dbReference>
<dbReference type="GO" id="GO:0005737">
    <property type="term" value="C:cytoplasm"/>
    <property type="evidence" value="ECO:0007669"/>
    <property type="project" value="UniProtKB-SubCell"/>
</dbReference>
<dbReference type="EC" id="2.7.1.15" evidence="9"/>
<dbReference type="Proteomes" id="UP000030752">
    <property type="component" value="Unassembled WGS sequence"/>
</dbReference>
<comment type="cofactor">
    <cofactor evidence="9">
        <name>Mg(2+)</name>
        <dbReference type="ChEBI" id="CHEBI:18420"/>
    </cofactor>
    <text evidence="9">Requires a divalent cation, most likely magnesium in vivo, as an electrophilic catalyst to aid phosphoryl group transfer. It is the chelate of the metal and the nucleotide that is the actual substrate.</text>
</comment>
<comment type="subunit">
    <text evidence="9">Homodimer.</text>
</comment>
<comment type="activity regulation">
    <text evidence="9">Activated by a monovalent cation that binds near, but not in, the active site. The most likely occupant of the site in vivo is potassium. Ion binding induces a conformational change that may alter substrate affinity.</text>
</comment>
<proteinExistence type="inferred from homology"/>
<sequence length="339" mass="35179">MSSKPVISVIGSLNVDFVTLTPRVPAAGETLTATSLAVHPGGKGANQAVSCGKASFATEANQDVTVEMVGCVGKGDPYYASLLKPTLEQSGVGTSAIEELEGSQTGTATILVEENGQNRILFVPGANFDGMRDSAKAIAASTQPTEPSVLVMQGEIPADATFKIIEHFGRSSTQVVLNPAPVYTDGVPASVLKHVDFLVVNETECMLLAQAIPDAKITVKDEEDMSSDELKSIAATFHQTIGVRNLLVTLGAKGVFYSTQAGQQDLVSGLKVPKVVDTTAAGDTFVGYFAAALARHIAKEGSADGFNIAAATLRANAAAALCVQRSGAMQSIPFGYEVK</sequence>
<accession>W2RLU8</accession>
<dbReference type="HAMAP" id="MF_01987">
    <property type="entry name" value="Ribokinase"/>
    <property type="match status" value="1"/>
</dbReference>
<dbReference type="OrthoDB" id="415590at2759"/>
<feature type="binding site" evidence="9">
    <location>
        <position position="279"/>
    </location>
    <ligand>
        <name>K(+)</name>
        <dbReference type="ChEBI" id="CHEBI:29103"/>
    </ligand>
</feature>
<keyword evidence="1 9" id="KW-0808">Transferase</keyword>
<dbReference type="UniPathway" id="UPA00916">
    <property type="reaction ID" value="UER00889"/>
</dbReference>
<keyword evidence="6 9" id="KW-0460">Magnesium</keyword>
<evidence type="ECO:0000256" key="3">
    <source>
        <dbReference type="ARBA" id="ARBA00022741"/>
    </source>
</evidence>
<evidence type="ECO:0000256" key="9">
    <source>
        <dbReference type="HAMAP-Rule" id="MF_03215"/>
    </source>
</evidence>
<keyword evidence="2 9" id="KW-0479">Metal-binding</keyword>
<dbReference type="InterPro" id="IPR002139">
    <property type="entry name" value="Ribo/fructo_kinase"/>
</dbReference>
<feature type="binding site" evidence="9">
    <location>
        <position position="201"/>
    </location>
    <ligand>
        <name>ATP</name>
        <dbReference type="ChEBI" id="CHEBI:30616"/>
    </ligand>
</feature>
<feature type="binding site" evidence="9">
    <location>
        <begin position="14"/>
        <end position="16"/>
    </location>
    <ligand>
        <name>substrate</name>
    </ligand>
</feature>
<feature type="binding site" evidence="9">
    <location>
        <begin position="249"/>
        <end position="254"/>
    </location>
    <ligand>
        <name>ATP</name>
        <dbReference type="ChEBI" id="CHEBI:30616"/>
    </ligand>
</feature>
<dbReference type="STRING" id="1220924.W2RLU8"/>
<dbReference type="eggNOG" id="KOG2855">
    <property type="taxonomic scope" value="Eukaryota"/>
</dbReference>
<dbReference type="CDD" id="cd01174">
    <property type="entry name" value="ribokinase"/>
    <property type="match status" value="1"/>
</dbReference>
<feature type="binding site" evidence="9">
    <location>
        <position position="331"/>
    </location>
    <ligand>
        <name>K(+)</name>
        <dbReference type="ChEBI" id="CHEBI:29103"/>
    </ligand>
</feature>
<dbReference type="PANTHER" id="PTHR10584">
    <property type="entry name" value="SUGAR KINASE"/>
    <property type="match status" value="1"/>
</dbReference>
<feature type="binding site" evidence="9">
    <location>
        <begin position="282"/>
        <end position="283"/>
    </location>
    <ligand>
        <name>ATP</name>
        <dbReference type="ChEBI" id="CHEBI:30616"/>
    </ligand>
</feature>
<dbReference type="PANTHER" id="PTHR10584:SF166">
    <property type="entry name" value="RIBOKINASE"/>
    <property type="match status" value="1"/>
</dbReference>
<dbReference type="GeneID" id="19976326"/>
<keyword evidence="3 9" id="KW-0547">Nucleotide-binding</keyword>
<evidence type="ECO:0000256" key="2">
    <source>
        <dbReference type="ARBA" id="ARBA00022723"/>
    </source>
</evidence>
<feature type="active site" description="Proton acceptor" evidence="9">
    <location>
        <position position="283"/>
    </location>
</feature>
<comment type="similarity">
    <text evidence="9">Belongs to the carbohydrate kinase PfkB family. Ribokinase subfamily.</text>
</comment>
<feature type="binding site" evidence="9">
    <location>
        <position position="283"/>
    </location>
    <ligand>
        <name>substrate</name>
    </ligand>
</feature>
<keyword evidence="5 9" id="KW-0067">ATP-binding</keyword>
<keyword evidence="9" id="KW-0963">Cytoplasm</keyword>
<dbReference type="GO" id="GO:0019303">
    <property type="term" value="P:D-ribose catabolic process"/>
    <property type="evidence" value="ECO:0007669"/>
    <property type="project" value="UniProtKB-UniRule"/>
</dbReference>
<dbReference type="HOGENOM" id="CLU_027634_2_0_1"/>
<dbReference type="GO" id="GO:0005634">
    <property type="term" value="C:nucleus"/>
    <property type="evidence" value="ECO:0007669"/>
    <property type="project" value="UniProtKB-SubCell"/>
</dbReference>
<dbReference type="InterPro" id="IPR011877">
    <property type="entry name" value="Ribokinase"/>
</dbReference>
<reference evidence="11 12" key="1">
    <citation type="submission" date="2013-03" db="EMBL/GenBank/DDBJ databases">
        <title>The Genome Sequence of Phialophora europaea CBS 101466.</title>
        <authorList>
            <consortium name="The Broad Institute Genomics Platform"/>
            <person name="Cuomo C."/>
            <person name="de Hoog S."/>
            <person name="Gorbushina A."/>
            <person name="Walker B."/>
            <person name="Young S.K."/>
            <person name="Zeng Q."/>
            <person name="Gargeya S."/>
            <person name="Fitzgerald M."/>
            <person name="Haas B."/>
            <person name="Abouelleil A."/>
            <person name="Allen A.W."/>
            <person name="Alvarado L."/>
            <person name="Arachchi H.M."/>
            <person name="Berlin A.M."/>
            <person name="Chapman S.B."/>
            <person name="Gainer-Dewar J."/>
            <person name="Goldberg J."/>
            <person name="Griggs A."/>
            <person name="Gujja S."/>
            <person name="Hansen M."/>
            <person name="Howarth C."/>
            <person name="Imamovic A."/>
            <person name="Ireland A."/>
            <person name="Larimer J."/>
            <person name="McCowan C."/>
            <person name="Murphy C."/>
            <person name="Pearson M."/>
            <person name="Poon T.W."/>
            <person name="Priest M."/>
            <person name="Roberts A."/>
            <person name="Saif S."/>
            <person name="Shea T."/>
            <person name="Sisk P."/>
            <person name="Sykes S."/>
            <person name="Wortman J."/>
            <person name="Nusbaum C."/>
            <person name="Birren B."/>
        </authorList>
    </citation>
    <scope>NUCLEOTIDE SEQUENCE [LARGE SCALE GENOMIC DNA]</scope>
    <source>
        <strain evidence="11 12">CBS 101466</strain>
    </source>
</reference>
<comment type="catalytic activity">
    <reaction evidence="9">
        <text>D-ribose + ATP = D-ribose 5-phosphate + ADP + H(+)</text>
        <dbReference type="Rhea" id="RHEA:13697"/>
        <dbReference type="ChEBI" id="CHEBI:15378"/>
        <dbReference type="ChEBI" id="CHEBI:30616"/>
        <dbReference type="ChEBI" id="CHEBI:47013"/>
        <dbReference type="ChEBI" id="CHEBI:78346"/>
        <dbReference type="ChEBI" id="CHEBI:456216"/>
        <dbReference type="EC" id="2.7.1.15"/>
    </reaction>
</comment>
<evidence type="ECO:0000256" key="4">
    <source>
        <dbReference type="ARBA" id="ARBA00022777"/>
    </source>
</evidence>
<dbReference type="SUPFAM" id="SSF53613">
    <property type="entry name" value="Ribokinase-like"/>
    <property type="match status" value="1"/>
</dbReference>
<dbReference type="GO" id="GO:0004747">
    <property type="term" value="F:ribokinase activity"/>
    <property type="evidence" value="ECO:0007669"/>
    <property type="project" value="UniProtKB-UniRule"/>
</dbReference>
<comment type="pathway">
    <text evidence="9">Carbohydrate metabolism; D-ribose degradation; D-ribose 5-phosphate from beta-D-ribopyranose: step 2/2.</text>
</comment>
<dbReference type="PRINTS" id="PR00990">
    <property type="entry name" value="RIBOKINASE"/>
</dbReference>
<protein>
    <recommendedName>
        <fullName evidence="9">Ribokinase</fullName>
        <shortName evidence="9">RK</shortName>
        <ecNumber evidence="9">2.7.1.15</ecNumber>
    </recommendedName>
</protein>
<comment type="function">
    <text evidence="9">Catalyzes the phosphorylation of ribose at O-5 in a reaction requiring ATP and magnesium. The resulting D-ribose-5-phosphate can then be used either for sythesis of nucleotides, histidine, and tryptophan, or as a component of the pentose phosphate pathway.</text>
</comment>
<keyword evidence="9" id="KW-0539">Nucleus</keyword>
<evidence type="ECO:0000256" key="6">
    <source>
        <dbReference type="ARBA" id="ARBA00022842"/>
    </source>
</evidence>
<feature type="binding site" evidence="9">
    <location>
        <position position="316"/>
    </location>
    <ligand>
        <name>ATP</name>
        <dbReference type="ChEBI" id="CHEBI:30616"/>
    </ligand>
</feature>
<name>W2RLU8_CYPE1</name>